<dbReference type="EMBL" id="VIFK01000145">
    <property type="protein sequence ID" value="TQE98726.1"/>
    <property type="molecule type" value="Genomic_DNA"/>
</dbReference>
<gene>
    <name evidence="2" type="ORF">FKY71_12305</name>
</gene>
<dbReference type="Pfam" id="PF11074">
    <property type="entry name" value="DUF2779"/>
    <property type="match status" value="1"/>
</dbReference>
<dbReference type="Proteomes" id="UP000315400">
    <property type="component" value="Unassembled WGS sequence"/>
</dbReference>
<dbReference type="InterPro" id="IPR021301">
    <property type="entry name" value="DUF2779"/>
</dbReference>
<accession>A0A540VPZ8</accession>
<sequence length="501" mass="56511">MSRLSKSRFIAGQQCALRLWNDIYRRDLATPPDSTLQTIFDRGTAIGELAQQRWPGGALVGFKPWEREQAIAATNELMADPAVPAIYEAAIEHQGVFIRVDILARNGAGWDLIEVKAATRGEKEVFQEDIALQHWVATGAGLDIPQAGILVLDRNYIYPGGEYNLDQLFAFFDATEHCLAAVERIGEQVQGFHDMLAQPSPPAIPVGDHCFTPYECPYYAHCSAGMEFPENGLDQLHRLHPNRRAELEALGIDRIEDIPPDFNLNEMQERIRQAVITGQPWQSGKLAEALTQIDWPLYYLDFEAFQPGLPRYPGTRPFQAIPFQYSLHYETREGGLQHHEYLHTEDSDPRPALARALVDAIGETGSVVVYSGYERRMLNDLERAVPELASELEAIKARLWDLLPVVREHYYHPEFHGSFSIKAVLPALLPNRNWTNLAISDGMAAATAYESALNDPDSPEAQQTFQELRSYCRMDTQAMVDLRRELTRIAHTETTDIKDSI</sequence>
<evidence type="ECO:0000313" key="2">
    <source>
        <dbReference type="EMBL" id="TQE98726.1"/>
    </source>
</evidence>
<evidence type="ECO:0000259" key="1">
    <source>
        <dbReference type="Pfam" id="PF11074"/>
    </source>
</evidence>
<reference evidence="2 3" key="1">
    <citation type="submission" date="2019-06" db="EMBL/GenBank/DDBJ databases">
        <title>Metagenome assembled Genome of Spiribacter salinus SL48-SHIP from the microbial mat of Salt Lake 48 (Novosibirsk region, Russia).</title>
        <authorList>
            <person name="Shipova A."/>
            <person name="Rozanov A.S."/>
            <person name="Bryanskaya A.V."/>
            <person name="Peltek S.E."/>
        </authorList>
    </citation>
    <scope>NUCLEOTIDE SEQUENCE [LARGE SCALE GENOMIC DNA]</scope>
    <source>
        <strain evidence="2">SL48-SHIP-2</strain>
    </source>
</reference>
<dbReference type="AlphaFoldDB" id="A0A540VPZ8"/>
<comment type="caution">
    <text evidence="2">The sequence shown here is derived from an EMBL/GenBank/DDBJ whole genome shotgun (WGS) entry which is preliminary data.</text>
</comment>
<evidence type="ECO:0000313" key="3">
    <source>
        <dbReference type="Proteomes" id="UP000315400"/>
    </source>
</evidence>
<proteinExistence type="predicted"/>
<feature type="domain" description="DUF2779" evidence="1">
    <location>
        <begin position="298"/>
        <end position="420"/>
    </location>
</feature>
<protein>
    <submittedName>
        <fullName evidence="2">DUF2779 domain-containing protein</fullName>
    </submittedName>
</protein>
<name>A0A540VPZ8_9GAMM</name>
<organism evidence="2 3">
    <name type="scientific">Spiribacter salinus</name>
    <dbReference type="NCBI Taxonomy" id="1335746"/>
    <lineage>
        <taxon>Bacteria</taxon>
        <taxon>Pseudomonadati</taxon>
        <taxon>Pseudomonadota</taxon>
        <taxon>Gammaproteobacteria</taxon>
        <taxon>Chromatiales</taxon>
        <taxon>Ectothiorhodospiraceae</taxon>
        <taxon>Spiribacter</taxon>
    </lineage>
</organism>